<dbReference type="SMR" id="A0A1J6JY90"/>
<dbReference type="EMBL" id="MJEQ01003532">
    <property type="protein sequence ID" value="OIT22730.1"/>
    <property type="molecule type" value="Genomic_DNA"/>
</dbReference>
<keyword evidence="3" id="KW-0963">Cytoplasm</keyword>
<dbReference type="SUPFAM" id="SSF52833">
    <property type="entry name" value="Thioredoxin-like"/>
    <property type="match status" value="1"/>
</dbReference>
<dbReference type="InterPro" id="IPR002109">
    <property type="entry name" value="Glutaredoxin"/>
</dbReference>
<evidence type="ECO:0000256" key="4">
    <source>
        <dbReference type="ARBA" id="ARBA00023284"/>
    </source>
</evidence>
<dbReference type="Gramene" id="OIT22730">
    <property type="protein sequence ID" value="OIT22730"/>
    <property type="gene ID" value="A4A49_53786"/>
</dbReference>
<dbReference type="OMA" id="YELYHIR"/>
<dbReference type="AlphaFoldDB" id="A0A1J6JY90"/>
<feature type="domain" description="Glutaredoxin" evidence="5">
    <location>
        <begin position="13"/>
        <end position="75"/>
    </location>
</feature>
<evidence type="ECO:0000259" key="5">
    <source>
        <dbReference type="Pfam" id="PF00462"/>
    </source>
</evidence>
<dbReference type="PROSITE" id="PS51354">
    <property type="entry name" value="GLUTAREDOXIN_2"/>
    <property type="match status" value="1"/>
</dbReference>
<accession>A0A1J6JY90</accession>
<dbReference type="Gene3D" id="3.40.30.10">
    <property type="entry name" value="Glutaredoxin"/>
    <property type="match status" value="1"/>
</dbReference>
<comment type="similarity">
    <text evidence="2">Belongs to the glutaredoxin family. CC-type subfamily.</text>
</comment>
<gene>
    <name evidence="6" type="primary">GRXS6_4</name>
    <name evidence="6" type="ORF">A4A49_53786</name>
</gene>
<dbReference type="STRING" id="49451.A0A1J6JY90"/>
<dbReference type="Pfam" id="PF00462">
    <property type="entry name" value="Glutaredoxin"/>
    <property type="match status" value="1"/>
</dbReference>
<evidence type="ECO:0000313" key="6">
    <source>
        <dbReference type="EMBL" id="OIT22730.1"/>
    </source>
</evidence>
<dbReference type="GO" id="GO:0005737">
    <property type="term" value="C:cytoplasm"/>
    <property type="evidence" value="ECO:0007669"/>
    <property type="project" value="UniProtKB-SubCell"/>
</dbReference>
<dbReference type="InterPro" id="IPR011905">
    <property type="entry name" value="GlrX-like_pln_2"/>
</dbReference>
<comment type="subcellular location">
    <subcellularLocation>
        <location evidence="1">Cytoplasm</location>
    </subcellularLocation>
</comment>
<dbReference type="InterPro" id="IPR036249">
    <property type="entry name" value="Thioredoxin-like_sf"/>
</dbReference>
<dbReference type="PANTHER" id="PTHR10168">
    <property type="entry name" value="GLUTAREDOXIN"/>
    <property type="match status" value="1"/>
</dbReference>
<keyword evidence="4" id="KW-0676">Redox-active center</keyword>
<organism evidence="6 7">
    <name type="scientific">Nicotiana attenuata</name>
    <name type="common">Coyote tobacco</name>
    <dbReference type="NCBI Taxonomy" id="49451"/>
    <lineage>
        <taxon>Eukaryota</taxon>
        <taxon>Viridiplantae</taxon>
        <taxon>Streptophyta</taxon>
        <taxon>Embryophyta</taxon>
        <taxon>Tracheophyta</taxon>
        <taxon>Spermatophyta</taxon>
        <taxon>Magnoliopsida</taxon>
        <taxon>eudicotyledons</taxon>
        <taxon>Gunneridae</taxon>
        <taxon>Pentapetalae</taxon>
        <taxon>asterids</taxon>
        <taxon>lamiids</taxon>
        <taxon>Solanales</taxon>
        <taxon>Solanaceae</taxon>
        <taxon>Nicotianoideae</taxon>
        <taxon>Nicotianeae</taxon>
        <taxon>Nicotiana</taxon>
    </lineage>
</organism>
<evidence type="ECO:0000256" key="2">
    <source>
        <dbReference type="ARBA" id="ARBA00007568"/>
    </source>
</evidence>
<dbReference type="CDD" id="cd03419">
    <property type="entry name" value="GRX_GRXh_1_2_like"/>
    <property type="match status" value="1"/>
</dbReference>
<sequence length="102" mass="11367">MDMVMKLGTTSSVVIFTKSSCCISHSIVTLIRSFEANPTVYELDRHPNGKQIDKALIELRCQPSVPTIFIGNEFIGGSNEIMSLNVRSKLIQLIIRANSIWV</sequence>
<name>A0A1J6JY90_NICAT</name>
<keyword evidence="7" id="KW-1185">Reference proteome</keyword>
<dbReference type="InterPro" id="IPR014025">
    <property type="entry name" value="Glutaredoxin_subgr"/>
</dbReference>
<evidence type="ECO:0000256" key="3">
    <source>
        <dbReference type="ARBA" id="ARBA00022490"/>
    </source>
</evidence>
<comment type="caution">
    <text evidence="6">The sequence shown here is derived from an EMBL/GenBank/DDBJ whole genome shotgun (WGS) entry which is preliminary data.</text>
</comment>
<proteinExistence type="inferred from homology"/>
<evidence type="ECO:0000256" key="1">
    <source>
        <dbReference type="ARBA" id="ARBA00004496"/>
    </source>
</evidence>
<reference evidence="6" key="1">
    <citation type="submission" date="2016-11" db="EMBL/GenBank/DDBJ databases">
        <title>The genome of Nicotiana attenuata.</title>
        <authorList>
            <person name="Xu S."/>
            <person name="Brockmoeller T."/>
            <person name="Gaquerel E."/>
            <person name="Navarro A."/>
            <person name="Kuhl H."/>
            <person name="Gase K."/>
            <person name="Ling Z."/>
            <person name="Zhou W."/>
            <person name="Kreitzer C."/>
            <person name="Stanke M."/>
            <person name="Tang H."/>
            <person name="Lyons E."/>
            <person name="Pandey P."/>
            <person name="Pandey S.P."/>
            <person name="Timmermann B."/>
            <person name="Baldwin I.T."/>
        </authorList>
    </citation>
    <scope>NUCLEOTIDE SEQUENCE [LARGE SCALE GENOMIC DNA]</scope>
    <source>
        <strain evidence="6">UT</strain>
    </source>
</reference>
<dbReference type="NCBIfam" id="TIGR02189">
    <property type="entry name" value="GlrX-like_plant"/>
    <property type="match status" value="1"/>
</dbReference>
<dbReference type="PRINTS" id="PR00160">
    <property type="entry name" value="GLUTAREDOXIN"/>
</dbReference>
<dbReference type="Proteomes" id="UP000187609">
    <property type="component" value="Unassembled WGS sequence"/>
</dbReference>
<protein>
    <submittedName>
        <fullName evidence="6">Monothiol glutaredoxin-s6</fullName>
    </submittedName>
</protein>
<evidence type="ECO:0000313" key="7">
    <source>
        <dbReference type="Proteomes" id="UP000187609"/>
    </source>
</evidence>